<dbReference type="InterPro" id="IPR050838">
    <property type="entry name" value="Ketopantoate_reductase"/>
</dbReference>
<evidence type="ECO:0000313" key="12">
    <source>
        <dbReference type="EMBL" id="MCP8939427.1"/>
    </source>
</evidence>
<dbReference type="Pfam" id="PF08546">
    <property type="entry name" value="ApbA_C"/>
    <property type="match status" value="1"/>
</dbReference>
<evidence type="ECO:0000256" key="9">
    <source>
        <dbReference type="ARBA" id="ARBA00048793"/>
    </source>
</evidence>
<dbReference type="InterPro" id="IPR008927">
    <property type="entry name" value="6-PGluconate_DH-like_C_sf"/>
</dbReference>
<dbReference type="InterPro" id="IPR013752">
    <property type="entry name" value="KPA_reductase"/>
</dbReference>
<dbReference type="InterPro" id="IPR013332">
    <property type="entry name" value="KPR_N"/>
</dbReference>
<protein>
    <recommendedName>
        <fullName evidence="4">2-dehydropantoate 2-reductase</fullName>
        <ecNumber evidence="3">1.1.1.169</ecNumber>
    </recommendedName>
    <alternativeName>
        <fullName evidence="8">Ketopantoate reductase</fullName>
    </alternativeName>
</protein>
<evidence type="ECO:0000256" key="7">
    <source>
        <dbReference type="ARBA" id="ARBA00023002"/>
    </source>
</evidence>
<organism evidence="12 13">
    <name type="scientific">Alsobacter ponti</name>
    <dbReference type="NCBI Taxonomy" id="2962936"/>
    <lineage>
        <taxon>Bacteria</taxon>
        <taxon>Pseudomonadati</taxon>
        <taxon>Pseudomonadota</taxon>
        <taxon>Alphaproteobacteria</taxon>
        <taxon>Hyphomicrobiales</taxon>
        <taxon>Alsobacteraceae</taxon>
        <taxon>Alsobacter</taxon>
    </lineage>
</organism>
<comment type="similarity">
    <text evidence="2">Belongs to the ketopantoate reductase family.</text>
</comment>
<dbReference type="PANTHER" id="PTHR43765:SF2">
    <property type="entry name" value="2-DEHYDROPANTOATE 2-REDUCTASE"/>
    <property type="match status" value="1"/>
</dbReference>
<keyword evidence="5" id="KW-0566">Pantothenate biosynthesis</keyword>
<dbReference type="SUPFAM" id="SSF51735">
    <property type="entry name" value="NAD(P)-binding Rossmann-fold domains"/>
    <property type="match status" value="1"/>
</dbReference>
<comment type="pathway">
    <text evidence="1">Cofactor biosynthesis; (R)-pantothenate biosynthesis; (R)-pantoate from 3-methyl-2-oxobutanoate: step 2/2.</text>
</comment>
<feature type="domain" description="Ketopantoate reductase N-terminal" evidence="10">
    <location>
        <begin position="15"/>
        <end position="162"/>
    </location>
</feature>
<dbReference type="Proteomes" id="UP001205890">
    <property type="component" value="Unassembled WGS sequence"/>
</dbReference>
<dbReference type="InterPro" id="IPR036291">
    <property type="entry name" value="NAD(P)-bd_dom_sf"/>
</dbReference>
<dbReference type="InterPro" id="IPR013328">
    <property type="entry name" value="6PGD_dom2"/>
</dbReference>
<evidence type="ECO:0000259" key="10">
    <source>
        <dbReference type="Pfam" id="PF02558"/>
    </source>
</evidence>
<feature type="domain" description="Ketopantoate reductase C-terminal" evidence="11">
    <location>
        <begin position="190"/>
        <end position="330"/>
    </location>
</feature>
<comment type="catalytic activity">
    <reaction evidence="9">
        <text>(R)-pantoate + NADP(+) = 2-dehydropantoate + NADPH + H(+)</text>
        <dbReference type="Rhea" id="RHEA:16233"/>
        <dbReference type="ChEBI" id="CHEBI:11561"/>
        <dbReference type="ChEBI" id="CHEBI:15378"/>
        <dbReference type="ChEBI" id="CHEBI:15980"/>
        <dbReference type="ChEBI" id="CHEBI:57783"/>
        <dbReference type="ChEBI" id="CHEBI:58349"/>
        <dbReference type="EC" id="1.1.1.169"/>
    </reaction>
</comment>
<name>A0ABT1LD52_9HYPH</name>
<evidence type="ECO:0000256" key="6">
    <source>
        <dbReference type="ARBA" id="ARBA00022857"/>
    </source>
</evidence>
<accession>A0ABT1LD52</accession>
<dbReference type="Pfam" id="PF02558">
    <property type="entry name" value="ApbA"/>
    <property type="match status" value="1"/>
</dbReference>
<evidence type="ECO:0000256" key="2">
    <source>
        <dbReference type="ARBA" id="ARBA00007870"/>
    </source>
</evidence>
<evidence type="ECO:0000256" key="4">
    <source>
        <dbReference type="ARBA" id="ARBA00019465"/>
    </source>
</evidence>
<reference evidence="12 13" key="1">
    <citation type="submission" date="2022-07" db="EMBL/GenBank/DDBJ databases">
        <authorList>
            <person name="Li W.-J."/>
            <person name="Deng Q.-Q."/>
        </authorList>
    </citation>
    <scope>NUCLEOTIDE SEQUENCE [LARGE SCALE GENOMIC DNA]</scope>
    <source>
        <strain evidence="12 13">SYSU M60028</strain>
    </source>
</reference>
<evidence type="ECO:0000256" key="5">
    <source>
        <dbReference type="ARBA" id="ARBA00022655"/>
    </source>
</evidence>
<keyword evidence="13" id="KW-1185">Reference proteome</keyword>
<comment type="caution">
    <text evidence="12">The sequence shown here is derived from an EMBL/GenBank/DDBJ whole genome shotgun (WGS) entry which is preliminary data.</text>
</comment>
<evidence type="ECO:0000256" key="1">
    <source>
        <dbReference type="ARBA" id="ARBA00004994"/>
    </source>
</evidence>
<evidence type="ECO:0000256" key="8">
    <source>
        <dbReference type="ARBA" id="ARBA00032024"/>
    </source>
</evidence>
<gene>
    <name evidence="12" type="ORF">NK718_12955</name>
</gene>
<evidence type="ECO:0000259" key="11">
    <source>
        <dbReference type="Pfam" id="PF08546"/>
    </source>
</evidence>
<dbReference type="EMBL" id="JANCLU010000011">
    <property type="protein sequence ID" value="MCP8939427.1"/>
    <property type="molecule type" value="Genomic_DNA"/>
</dbReference>
<proteinExistence type="inferred from homology"/>
<dbReference type="Gene3D" id="1.10.1040.10">
    <property type="entry name" value="N-(1-d-carboxylethyl)-l-norvaline Dehydrogenase, domain 2"/>
    <property type="match status" value="1"/>
</dbReference>
<keyword evidence="6" id="KW-0521">NADP</keyword>
<dbReference type="PANTHER" id="PTHR43765">
    <property type="entry name" value="2-DEHYDROPANTOATE 2-REDUCTASE-RELATED"/>
    <property type="match status" value="1"/>
</dbReference>
<evidence type="ECO:0000256" key="3">
    <source>
        <dbReference type="ARBA" id="ARBA00013014"/>
    </source>
</evidence>
<dbReference type="Gene3D" id="3.40.50.720">
    <property type="entry name" value="NAD(P)-binding Rossmann-like Domain"/>
    <property type="match status" value="1"/>
</dbReference>
<dbReference type="EC" id="1.1.1.169" evidence="3"/>
<evidence type="ECO:0000313" key="13">
    <source>
        <dbReference type="Proteomes" id="UP001205890"/>
    </source>
</evidence>
<sequence>MAEAVSGDLPELGQILVWGAGAIGATLGGAWVRAGRDVLFVDADPDHVAALNRDGLTIEGPVEQYTIPVRAVTPENVKGVWTCIVLAVKAHHTEAAARALAPHLAADGFVLSAQNGLNEITIAKIVGEARTMGCFVNYGADYLGPGRIIRGNRGAVVVGEVDGRVTPRVRAAHRLLLEFEPDAVLTTDIWSYLWGKLGYGALLFGTALTNESIADALASPRHRPVWLTLGREVMAVAAAKGVKPTGFNGFEPAAFAPGAPPELLDRALDEMVTFNRGSAKSHSGIWRDLAVRKRRTEIDDQIGIIGRIGREVGVATPALDRLVTLIHDIEEGRRPLDWATLDEMLPASSAALA</sequence>
<dbReference type="RefSeq" id="WP_254742876.1">
    <property type="nucleotide sequence ID" value="NZ_JANCLU010000011.1"/>
</dbReference>
<keyword evidence="7" id="KW-0560">Oxidoreductase</keyword>
<dbReference type="SUPFAM" id="SSF48179">
    <property type="entry name" value="6-phosphogluconate dehydrogenase C-terminal domain-like"/>
    <property type="match status" value="1"/>
</dbReference>